<feature type="domain" description="AAA+ ATPase" evidence="1">
    <location>
        <begin position="405"/>
        <end position="629"/>
    </location>
</feature>
<accession>A0AAW9K3J2</accession>
<comment type="caution">
    <text evidence="4">The sequence shown here is derived from an EMBL/GenBank/DDBJ whole genome shotgun (WGS) entry which is preliminary data.</text>
</comment>
<proteinExistence type="predicted"/>
<protein>
    <submittedName>
        <fullName evidence="4">AAA domain-containing protein</fullName>
    </submittedName>
</protein>
<dbReference type="InterPro" id="IPR011704">
    <property type="entry name" value="ATPase_dyneun-rel_AAA"/>
</dbReference>
<organism evidence="4 5">
    <name type="scientific">Clostridium perfringens</name>
    <dbReference type="NCBI Taxonomy" id="1502"/>
    <lineage>
        <taxon>Bacteria</taxon>
        <taxon>Bacillati</taxon>
        <taxon>Bacillota</taxon>
        <taxon>Clostridia</taxon>
        <taxon>Eubacteriales</taxon>
        <taxon>Clostridiaceae</taxon>
        <taxon>Clostridium</taxon>
    </lineage>
</organism>
<evidence type="ECO:0000313" key="5">
    <source>
        <dbReference type="Proteomes" id="UP001288944"/>
    </source>
</evidence>
<sequence length="756" mass="87168">MNLQEIIKDAGSFQLNRDYFMRLKEGKAWFREEFKLDDLDNMDIKRYIVQKDNYPTTYDKTFTYELERGKRIGGGIGGGNASKSYIYMDGTGKYCIGAGKNKRYVDGNELHREYKTLMTKVKKAIEFAKENKFDQIEKLDIPIFKTMLLKILAIYVPDKFLDIYSKDKLVELGKIIGVNDETDSVVELNAIITKRLKEIPEFKKFDNICLTGYLYSKIPDPNRKPTYWSLGHSYNGQDVLSKFKEKSKLCIGYVKENLEDVIGDSKLLDQYLSSIGANDNERRSLKKFSNIKTGDIIFLKSSFTRGEKGRTTVYRVDAVAKVLEDVREGYEFDAELGHCINVEFLDCKPFELEGINYLRPIEKIANKKILEMINRALKGEKTEGSVVGTVTEIIDSDENDGLDESTKNFILYGPPGTGKTYNVINKALEIIDRDSYGEISDSRERILNRYKQLVESGQIEFCTFHQSYGYEEFVEGLKSDGNGNFVTEDGVLKKIAIRASYDSLKKDLKREPKDGEELGYEEKKEIVLENINREDAFRDNKKYVLIIDEINRGNISKIFGELITLLEEDKRIGTTNHVTVSLPYTKEQFALPSNLYIIGTMNTSDKSIAQIDVALRRRFSFEEMMPSYEELGEIDEIEVDKLLDKINKRVEFLLDRDHLIGHAYFVRVNTLEELISTMTNKIIPLLQEYFYGDNEKVGMVLGGIDNKENNKYIVYKENIKAEDLFSGFYNISDLGTKENFVLNREITKEMLRNIYE</sequence>
<dbReference type="AlphaFoldDB" id="A0AAW9K3J2"/>
<evidence type="ECO:0000313" key="3">
    <source>
        <dbReference type="EMBL" id="MDZ4999816.1"/>
    </source>
</evidence>
<dbReference type="EMBL" id="WNVC01000046">
    <property type="protein sequence ID" value="MDZ4999816.1"/>
    <property type="molecule type" value="Genomic_DNA"/>
</dbReference>
<dbReference type="SUPFAM" id="SSF52540">
    <property type="entry name" value="P-loop containing nucleoside triphosphate hydrolases"/>
    <property type="match status" value="1"/>
</dbReference>
<dbReference type="Gene3D" id="3.40.50.300">
    <property type="entry name" value="P-loop containing nucleotide triphosphate hydrolases"/>
    <property type="match status" value="1"/>
</dbReference>
<dbReference type="InterPro" id="IPR052934">
    <property type="entry name" value="Methyl-DNA_Rec/Restrict_Enz"/>
</dbReference>
<dbReference type="Proteomes" id="UP001288778">
    <property type="component" value="Unassembled WGS sequence"/>
</dbReference>
<dbReference type="RefSeq" id="WP_168971327.1">
    <property type="nucleotide sequence ID" value="NZ_JABAGE010000027.1"/>
</dbReference>
<reference evidence="4" key="1">
    <citation type="submission" date="2019-11" db="EMBL/GenBank/DDBJ databases">
        <title>Characterization of Clostridium perfringens isolates from swine manure treated agricultural soils.</title>
        <authorList>
            <person name="Wushke S.T."/>
        </authorList>
    </citation>
    <scope>NUCLEOTIDE SEQUENCE</scope>
    <source>
        <strain evidence="3">X26</strain>
        <strain evidence="4">X62</strain>
        <strain evidence="2">X94</strain>
    </source>
</reference>
<dbReference type="InterPro" id="IPR027417">
    <property type="entry name" value="P-loop_NTPase"/>
</dbReference>
<dbReference type="GO" id="GO:0005524">
    <property type="term" value="F:ATP binding"/>
    <property type="evidence" value="ECO:0007669"/>
    <property type="project" value="InterPro"/>
</dbReference>
<dbReference type="EMBL" id="WNUR01000020">
    <property type="protein sequence ID" value="MDZ7541455.1"/>
    <property type="molecule type" value="Genomic_DNA"/>
</dbReference>
<dbReference type="InterPro" id="IPR003593">
    <property type="entry name" value="AAA+_ATPase"/>
</dbReference>
<evidence type="ECO:0000259" key="1">
    <source>
        <dbReference type="SMART" id="SM00382"/>
    </source>
</evidence>
<dbReference type="PANTHER" id="PTHR37291">
    <property type="entry name" value="5-METHYLCYTOSINE-SPECIFIC RESTRICTION ENZYME B"/>
    <property type="match status" value="1"/>
</dbReference>
<dbReference type="Proteomes" id="UP001291306">
    <property type="component" value="Unassembled WGS sequence"/>
</dbReference>
<dbReference type="GO" id="GO:0016887">
    <property type="term" value="F:ATP hydrolysis activity"/>
    <property type="evidence" value="ECO:0007669"/>
    <property type="project" value="InterPro"/>
</dbReference>
<evidence type="ECO:0000313" key="4">
    <source>
        <dbReference type="EMBL" id="MDZ7541455.1"/>
    </source>
</evidence>
<gene>
    <name evidence="2" type="ORF">GNF68_06245</name>
    <name evidence="3" type="ORF">GNF79_12020</name>
    <name evidence="4" type="ORF">GNF83_09335</name>
</gene>
<dbReference type="Proteomes" id="UP001288944">
    <property type="component" value="Unassembled WGS sequence"/>
</dbReference>
<evidence type="ECO:0000313" key="2">
    <source>
        <dbReference type="EMBL" id="MDZ4908668.1"/>
    </source>
</evidence>
<dbReference type="PANTHER" id="PTHR37291:SF1">
    <property type="entry name" value="TYPE IV METHYL-DIRECTED RESTRICTION ENZYME ECOKMCRB SUBUNIT"/>
    <property type="match status" value="1"/>
</dbReference>
<dbReference type="EMBL" id="WNUI01000012">
    <property type="protein sequence ID" value="MDZ4908668.1"/>
    <property type="molecule type" value="Genomic_DNA"/>
</dbReference>
<dbReference type="SMART" id="SM00382">
    <property type="entry name" value="AAA"/>
    <property type="match status" value="1"/>
</dbReference>
<name>A0AAW9K3J2_CLOPF</name>
<dbReference type="Pfam" id="PF07728">
    <property type="entry name" value="AAA_5"/>
    <property type="match status" value="1"/>
</dbReference>